<evidence type="ECO:0000313" key="3">
    <source>
        <dbReference type="EMBL" id="GIJ70647.1"/>
    </source>
</evidence>
<keyword evidence="1" id="KW-0863">Zinc-finger</keyword>
<organism evidence="3 4">
    <name type="scientific">Virgisporangium ochraceum</name>
    <dbReference type="NCBI Taxonomy" id="65505"/>
    <lineage>
        <taxon>Bacteria</taxon>
        <taxon>Bacillati</taxon>
        <taxon>Actinomycetota</taxon>
        <taxon>Actinomycetes</taxon>
        <taxon>Micromonosporales</taxon>
        <taxon>Micromonosporaceae</taxon>
        <taxon>Virgisporangium</taxon>
    </lineage>
</organism>
<accession>A0A8J4EG06</accession>
<dbReference type="GO" id="GO:0008270">
    <property type="term" value="F:zinc ion binding"/>
    <property type="evidence" value="ECO:0007669"/>
    <property type="project" value="UniProtKB-KW"/>
</dbReference>
<dbReference type="AlphaFoldDB" id="A0A8J4EG06"/>
<gene>
    <name evidence="3" type="ORF">Voc01_055640</name>
</gene>
<dbReference type="Pfam" id="PF04434">
    <property type="entry name" value="SWIM"/>
    <property type="match status" value="1"/>
</dbReference>
<dbReference type="InterPro" id="IPR007527">
    <property type="entry name" value="Znf_SWIM"/>
</dbReference>
<name>A0A8J4EG06_9ACTN</name>
<dbReference type="PANTHER" id="PTHR38133:SF1">
    <property type="entry name" value="SLR1429 PROTEIN"/>
    <property type="match status" value="1"/>
</dbReference>
<proteinExistence type="predicted"/>
<comment type="caution">
    <text evidence="3">The sequence shown here is derived from an EMBL/GenBank/DDBJ whole genome shotgun (WGS) entry which is preliminary data.</text>
</comment>
<dbReference type="PANTHER" id="PTHR38133">
    <property type="entry name" value="SLR1429 PROTEIN"/>
    <property type="match status" value="1"/>
</dbReference>
<dbReference type="PROSITE" id="PS50966">
    <property type="entry name" value="ZF_SWIM"/>
    <property type="match status" value="1"/>
</dbReference>
<evidence type="ECO:0000259" key="2">
    <source>
        <dbReference type="PROSITE" id="PS50966"/>
    </source>
</evidence>
<sequence length="181" mass="19352">MTPAEFGATPWGRAWVRTVEPTTGPPNTLLPRARSLARNHAVTLSVTAGRVDATVAVTGTTHRAHLHVPLWTEQTVEAALRLVAGHGDAVAGDLPDAVEAEFRRHGIAVAVRPDECTSGCDCRTRRRPCVHVLATVYALAQCVDERPAVLLDLFTSGAATPARSTDWIALTDLDAAHFYGT</sequence>
<dbReference type="RefSeq" id="WP_203930545.1">
    <property type="nucleotide sequence ID" value="NZ_BOPH01000082.1"/>
</dbReference>
<reference evidence="3" key="1">
    <citation type="submission" date="2021-01" db="EMBL/GenBank/DDBJ databases">
        <title>Whole genome shotgun sequence of Virgisporangium ochraceum NBRC 16418.</title>
        <authorList>
            <person name="Komaki H."/>
            <person name="Tamura T."/>
        </authorList>
    </citation>
    <scope>NUCLEOTIDE SEQUENCE</scope>
    <source>
        <strain evidence="3">NBRC 16418</strain>
    </source>
</reference>
<keyword evidence="4" id="KW-1185">Reference proteome</keyword>
<keyword evidence="1" id="KW-0479">Metal-binding</keyword>
<evidence type="ECO:0000256" key="1">
    <source>
        <dbReference type="PROSITE-ProRule" id="PRU00325"/>
    </source>
</evidence>
<evidence type="ECO:0000313" key="4">
    <source>
        <dbReference type="Proteomes" id="UP000635606"/>
    </source>
</evidence>
<protein>
    <recommendedName>
        <fullName evidence="2">SWIM-type domain-containing protein</fullName>
    </recommendedName>
</protein>
<feature type="domain" description="SWIM-type" evidence="2">
    <location>
        <begin position="105"/>
        <end position="140"/>
    </location>
</feature>
<dbReference type="EMBL" id="BOPH01000082">
    <property type="protein sequence ID" value="GIJ70647.1"/>
    <property type="molecule type" value="Genomic_DNA"/>
</dbReference>
<dbReference type="Proteomes" id="UP000635606">
    <property type="component" value="Unassembled WGS sequence"/>
</dbReference>
<keyword evidence="1" id="KW-0862">Zinc</keyword>